<proteinExistence type="inferred from homology"/>
<evidence type="ECO:0000256" key="6">
    <source>
        <dbReference type="ARBA" id="ARBA00023270"/>
    </source>
</evidence>
<keyword evidence="4" id="KW-0963">Cytoplasm</keyword>
<dbReference type="InterPro" id="IPR001585">
    <property type="entry name" value="TAL/FSA"/>
</dbReference>
<name>A0A834SUT8_9FABA</name>
<gene>
    <name evidence="7" type="ORF">G2W53_036875</name>
</gene>
<evidence type="ECO:0000256" key="1">
    <source>
        <dbReference type="ARBA" id="ARBA00004857"/>
    </source>
</evidence>
<dbReference type="Pfam" id="PF00923">
    <property type="entry name" value="TAL_FSA"/>
    <property type="match status" value="1"/>
</dbReference>
<dbReference type="SUPFAM" id="SSF51569">
    <property type="entry name" value="Aldolase"/>
    <property type="match status" value="1"/>
</dbReference>
<dbReference type="Gene3D" id="3.20.20.70">
    <property type="entry name" value="Aldolase class I"/>
    <property type="match status" value="1"/>
</dbReference>
<dbReference type="EMBL" id="JAAIUW010000011">
    <property type="protein sequence ID" value="KAF7810132.1"/>
    <property type="molecule type" value="Genomic_DNA"/>
</dbReference>
<dbReference type="EC" id="2.2.1.2" evidence="3"/>
<dbReference type="GO" id="GO:0004801">
    <property type="term" value="F:transaldolase activity"/>
    <property type="evidence" value="ECO:0007669"/>
    <property type="project" value="UniProtKB-EC"/>
</dbReference>
<dbReference type="OrthoDB" id="2015515at2759"/>
<dbReference type="GO" id="GO:0005737">
    <property type="term" value="C:cytoplasm"/>
    <property type="evidence" value="ECO:0007669"/>
    <property type="project" value="InterPro"/>
</dbReference>
<dbReference type="PANTHER" id="PTHR10683:SF18">
    <property type="entry name" value="TRANSALDOLASE"/>
    <property type="match status" value="1"/>
</dbReference>
<evidence type="ECO:0000313" key="8">
    <source>
        <dbReference type="Proteomes" id="UP000634136"/>
    </source>
</evidence>
<reference evidence="7" key="1">
    <citation type="submission" date="2020-09" db="EMBL/GenBank/DDBJ databases">
        <title>Genome-Enabled Discovery of Anthraquinone Biosynthesis in Senna tora.</title>
        <authorList>
            <person name="Kang S.-H."/>
            <person name="Pandey R.P."/>
            <person name="Lee C.-M."/>
            <person name="Sim J.-S."/>
            <person name="Jeong J.-T."/>
            <person name="Choi B.-S."/>
            <person name="Jung M."/>
            <person name="Ginzburg D."/>
            <person name="Zhao K."/>
            <person name="Won S.Y."/>
            <person name="Oh T.-J."/>
            <person name="Yu Y."/>
            <person name="Kim N.-H."/>
            <person name="Lee O.R."/>
            <person name="Lee T.-H."/>
            <person name="Bashyal P."/>
            <person name="Kim T.-S."/>
            <person name="Lee W.-H."/>
            <person name="Kawkins C."/>
            <person name="Kim C.-K."/>
            <person name="Kim J.S."/>
            <person name="Ahn B.O."/>
            <person name="Rhee S.Y."/>
            <person name="Sohng J.K."/>
        </authorList>
    </citation>
    <scope>NUCLEOTIDE SEQUENCE</scope>
    <source>
        <tissue evidence="7">Leaf</tissue>
    </source>
</reference>
<sequence length="396" mass="43090">MSFTLQAPPSASLASSSCIQRTSRFLPSSTPPSLLFKSLRSFSQIRTSTGSSSSLDTGFTTELDSVSTFSEIVPDTVIFDDFEKFPPTAATVSSSLLLGICGLPDTIFRNAVDMALADSECFGLEKSDGRLSCFANKALVNVGGELAKLVPGRVSTEVDARLAYDTHGIIRKVHDLLKLYNDINVPPQRLLFKIPSTWQGIEAAKLLESEGIQTHLTCVYSFAQAAAAAQAGASVIQVFVGRLRDWARNHSGDPEIESAQRRGEDPGLALVTKAYNYIHKYGHKSKLMAAAVRNKQDLLSLLGVDYIIAPLKVLQSLKESVTTPEEKYSFVRRLSPQSAASYTFSDEELVKWDQMSLASAMGPATVQLLAAGLDSNADQAKRVEEFFEKIWPPPNV</sequence>
<evidence type="ECO:0000256" key="3">
    <source>
        <dbReference type="ARBA" id="ARBA00013151"/>
    </source>
</evidence>
<dbReference type="CDD" id="cd00957">
    <property type="entry name" value="Transaldolase_TalAB"/>
    <property type="match status" value="1"/>
</dbReference>
<evidence type="ECO:0000256" key="2">
    <source>
        <dbReference type="ARBA" id="ARBA00008012"/>
    </source>
</evidence>
<dbReference type="InterPro" id="IPR004730">
    <property type="entry name" value="Transaldolase_1"/>
</dbReference>
<evidence type="ECO:0000256" key="4">
    <source>
        <dbReference type="ARBA" id="ARBA00022490"/>
    </source>
</evidence>
<evidence type="ECO:0000256" key="5">
    <source>
        <dbReference type="ARBA" id="ARBA00023126"/>
    </source>
</evidence>
<comment type="pathway">
    <text evidence="1">Carbohydrate degradation; pentose phosphate pathway; D-glyceraldehyde 3-phosphate and beta-D-fructose 6-phosphate from D-ribose 5-phosphate and D-xylulose 5-phosphate (non-oxidative stage): step 2/3.</text>
</comment>
<comment type="caution">
    <text evidence="7">The sequence shown here is derived from an EMBL/GenBank/DDBJ whole genome shotgun (WGS) entry which is preliminary data.</text>
</comment>
<comment type="similarity">
    <text evidence="2">Belongs to the transaldolase family. Type 1 subfamily.</text>
</comment>
<dbReference type="Proteomes" id="UP000634136">
    <property type="component" value="Unassembled WGS sequence"/>
</dbReference>
<protein>
    <recommendedName>
        <fullName evidence="3">transaldolase</fullName>
        <ecNumber evidence="3">2.2.1.2</ecNumber>
    </recommendedName>
</protein>
<keyword evidence="5" id="KW-0570">Pentose shunt</keyword>
<keyword evidence="8" id="KW-1185">Reference proteome</keyword>
<dbReference type="UniPathway" id="UPA00115">
    <property type="reaction ID" value="UER00414"/>
</dbReference>
<dbReference type="FunFam" id="3.20.20.70:FF:000163">
    <property type="entry name" value="Transaldolase B"/>
    <property type="match status" value="1"/>
</dbReference>
<dbReference type="PANTHER" id="PTHR10683">
    <property type="entry name" value="TRANSALDOLASE"/>
    <property type="match status" value="1"/>
</dbReference>
<dbReference type="GO" id="GO:0006098">
    <property type="term" value="P:pentose-phosphate shunt"/>
    <property type="evidence" value="ECO:0007669"/>
    <property type="project" value="UniProtKB-UniPathway"/>
</dbReference>
<dbReference type="InterPro" id="IPR013785">
    <property type="entry name" value="Aldolase_TIM"/>
</dbReference>
<dbReference type="AlphaFoldDB" id="A0A834SUT8"/>
<dbReference type="GO" id="GO:0005975">
    <property type="term" value="P:carbohydrate metabolic process"/>
    <property type="evidence" value="ECO:0007669"/>
    <property type="project" value="InterPro"/>
</dbReference>
<accession>A0A834SUT8</accession>
<evidence type="ECO:0000313" key="7">
    <source>
        <dbReference type="EMBL" id="KAF7810132.1"/>
    </source>
</evidence>
<keyword evidence="6" id="KW-0704">Schiff base</keyword>
<organism evidence="7 8">
    <name type="scientific">Senna tora</name>
    <dbReference type="NCBI Taxonomy" id="362788"/>
    <lineage>
        <taxon>Eukaryota</taxon>
        <taxon>Viridiplantae</taxon>
        <taxon>Streptophyta</taxon>
        <taxon>Embryophyta</taxon>
        <taxon>Tracheophyta</taxon>
        <taxon>Spermatophyta</taxon>
        <taxon>Magnoliopsida</taxon>
        <taxon>eudicotyledons</taxon>
        <taxon>Gunneridae</taxon>
        <taxon>Pentapetalae</taxon>
        <taxon>rosids</taxon>
        <taxon>fabids</taxon>
        <taxon>Fabales</taxon>
        <taxon>Fabaceae</taxon>
        <taxon>Caesalpinioideae</taxon>
        <taxon>Cassia clade</taxon>
        <taxon>Senna</taxon>
    </lineage>
</organism>